<reference evidence="1" key="1">
    <citation type="submission" date="2021-04" db="EMBL/GenBank/DDBJ databases">
        <title>Taxonomic assessment of Weissella genus.</title>
        <authorList>
            <person name="Fanelli F."/>
            <person name="Chieffi D."/>
            <person name="Dell'Aquila A."/>
            <person name="Gyu-Sung C."/>
            <person name="Franz C.M.A.P."/>
            <person name="Fusco V."/>
        </authorList>
    </citation>
    <scope>NUCLEOTIDE SEQUENCE</scope>
    <source>
        <strain evidence="1">LMG 25373</strain>
    </source>
</reference>
<dbReference type="InterPro" id="IPR014975">
    <property type="entry name" value="DUF1836"/>
</dbReference>
<protein>
    <submittedName>
        <fullName evidence="1">DUF1836 domain-containing protein</fullName>
    </submittedName>
</protein>
<dbReference type="Pfam" id="PF08876">
    <property type="entry name" value="DUF1836"/>
    <property type="match status" value="1"/>
</dbReference>
<keyword evidence="2" id="KW-1185">Reference proteome</keyword>
<dbReference type="PANTHER" id="PTHR40056:SF1">
    <property type="entry name" value="DUF1836 DOMAIN-CONTAINING PROTEIN"/>
    <property type="match status" value="1"/>
</dbReference>
<sequence>MEYTTYATWKDGMRTVSLPKWEELPKFDLYMDQLLEFVNQTLAPLGIDEVTATMVNNYVKKKVILAPIKKKYSVMQVADIILITMLKTVFALDVIRQGMNQVTVEMYPKQAYDYYIEHLLRGLEHISNPELIQTDDDLNAALIDATIKALLSKMNAEMLLYYLNKEKPLKMLQK</sequence>
<gene>
    <name evidence="1" type="ORF">KAK10_08385</name>
</gene>
<comment type="caution">
    <text evidence="1">The sequence shown here is derived from an EMBL/GenBank/DDBJ whole genome shotgun (WGS) entry which is preliminary data.</text>
</comment>
<dbReference type="RefSeq" id="WP_205142754.1">
    <property type="nucleotide sequence ID" value="NZ_JAFBDN010000001.1"/>
</dbReference>
<dbReference type="Proteomes" id="UP001057481">
    <property type="component" value="Unassembled WGS sequence"/>
</dbReference>
<evidence type="ECO:0000313" key="1">
    <source>
        <dbReference type="EMBL" id="MCM2437925.1"/>
    </source>
</evidence>
<organism evidence="1 2">
    <name type="scientific">Periweissella beninensis</name>
    <dbReference type="NCBI Taxonomy" id="504936"/>
    <lineage>
        <taxon>Bacteria</taxon>
        <taxon>Bacillati</taxon>
        <taxon>Bacillota</taxon>
        <taxon>Bacilli</taxon>
        <taxon>Lactobacillales</taxon>
        <taxon>Lactobacillaceae</taxon>
        <taxon>Periweissella</taxon>
    </lineage>
</organism>
<proteinExistence type="predicted"/>
<evidence type="ECO:0000313" key="2">
    <source>
        <dbReference type="Proteomes" id="UP001057481"/>
    </source>
</evidence>
<dbReference type="EMBL" id="JAGMVS010000071">
    <property type="protein sequence ID" value="MCM2437925.1"/>
    <property type="molecule type" value="Genomic_DNA"/>
</dbReference>
<name>A0ABT0VJB5_9LACO</name>
<dbReference type="PANTHER" id="PTHR40056">
    <property type="entry name" value="HYPOTHETICAL CYTOSOLIC PROTEIN"/>
    <property type="match status" value="1"/>
</dbReference>
<accession>A0ABT0VJB5</accession>